<proteinExistence type="predicted"/>
<organism evidence="2">
    <name type="scientific">Blastocystis hominis</name>
    <dbReference type="NCBI Taxonomy" id="12968"/>
    <lineage>
        <taxon>Eukaryota</taxon>
        <taxon>Sar</taxon>
        <taxon>Stramenopiles</taxon>
        <taxon>Bigyra</taxon>
        <taxon>Opalozoa</taxon>
        <taxon>Opalinata</taxon>
        <taxon>Blastocystidae</taxon>
        <taxon>Blastocystis</taxon>
    </lineage>
</organism>
<dbReference type="OrthoDB" id="220518at2759"/>
<sequence>MNKESKIVCMSVFVRGYTLCVTGTVIAAMISILLSAEGYLRSILSTPLIKKTIVMDGPIDIESDYSLCTYDFREDRLKWEVENRRLFLFGKYMEWSPRGLPSSLTSEEFSNINEMDSGKGFSLLYLRNVCYDSESSRIVLFGNEVDKSLLFGMMKKLPRDDFFAVVDGVYPKAAEWKEISSIGSYMFLTDDAMDLISQFASLNFLAHFALHSTRYPALLHALLPFLSEAKDSDTYEYLSILQSFYPSTHAFDLFYRSDFPSGLSCFRELTIPTLIRYANEGSIHLDLYEADTVRIAAYRYYHIYEKFPTPTSAVVLHVTYRKDEQGDVGSISNMDELRRLFQRKVAVGTKRRGEA</sequence>
<feature type="transmembrane region" description="Helical" evidence="1">
    <location>
        <begin position="12"/>
        <end position="34"/>
    </location>
</feature>
<name>D8M712_BLAHO</name>
<dbReference type="GeneID" id="24920742"/>
<accession>D8M712</accession>
<dbReference type="RefSeq" id="XP_012897899.1">
    <property type="nucleotide sequence ID" value="XM_013042445.1"/>
</dbReference>
<dbReference type="AlphaFoldDB" id="D8M712"/>
<gene>
    <name evidence="2" type="ORF">GSBLH_T00003665001</name>
</gene>
<reference evidence="2" key="1">
    <citation type="submission" date="2010-02" db="EMBL/GenBank/DDBJ databases">
        <title>Sequencing and annotation of the Blastocystis hominis genome.</title>
        <authorList>
            <person name="Wincker P."/>
        </authorList>
    </citation>
    <scope>NUCLEOTIDE SEQUENCE</scope>
    <source>
        <strain evidence="2">Singapore isolate B</strain>
    </source>
</reference>
<keyword evidence="1" id="KW-0472">Membrane</keyword>
<keyword evidence="1" id="KW-0812">Transmembrane</keyword>
<dbReference type="InParanoid" id="D8M712"/>
<keyword evidence="3" id="KW-1185">Reference proteome</keyword>
<keyword evidence="1" id="KW-1133">Transmembrane helix</keyword>
<evidence type="ECO:0000313" key="2">
    <source>
        <dbReference type="EMBL" id="CBK23851.2"/>
    </source>
</evidence>
<evidence type="ECO:0000256" key="1">
    <source>
        <dbReference type="SAM" id="Phobius"/>
    </source>
</evidence>
<protein>
    <submittedName>
        <fullName evidence="2">Uncharacterized protein</fullName>
    </submittedName>
</protein>
<dbReference type="EMBL" id="FN668672">
    <property type="protein sequence ID" value="CBK23851.2"/>
    <property type="molecule type" value="Genomic_DNA"/>
</dbReference>
<dbReference type="Proteomes" id="UP000008312">
    <property type="component" value="Unassembled WGS sequence"/>
</dbReference>
<evidence type="ECO:0000313" key="3">
    <source>
        <dbReference type="Proteomes" id="UP000008312"/>
    </source>
</evidence>